<dbReference type="InterPro" id="IPR055712">
    <property type="entry name" value="DUF7288"/>
</dbReference>
<dbReference type="Proteomes" id="UP000011626">
    <property type="component" value="Unassembled WGS sequence"/>
</dbReference>
<dbReference type="STRING" id="797114.C475_16771"/>
<organism evidence="2 3">
    <name type="scientific">Halosimplex carlsbadense 2-9-1</name>
    <dbReference type="NCBI Taxonomy" id="797114"/>
    <lineage>
        <taxon>Archaea</taxon>
        <taxon>Methanobacteriati</taxon>
        <taxon>Methanobacteriota</taxon>
        <taxon>Stenosarchaea group</taxon>
        <taxon>Halobacteria</taxon>
        <taxon>Halobacteriales</taxon>
        <taxon>Haloarculaceae</taxon>
        <taxon>Halosimplex</taxon>
    </lineage>
</organism>
<name>M0CLL2_9EURY</name>
<dbReference type="eggNOG" id="arCOG04652">
    <property type="taxonomic scope" value="Archaea"/>
</dbReference>
<evidence type="ECO:0000313" key="3">
    <source>
        <dbReference type="Proteomes" id="UP000011626"/>
    </source>
</evidence>
<gene>
    <name evidence="2" type="ORF">C475_16771</name>
</gene>
<dbReference type="Pfam" id="PF23959">
    <property type="entry name" value="DUF7288"/>
    <property type="match status" value="1"/>
</dbReference>
<dbReference type="AlphaFoldDB" id="M0CLL2"/>
<dbReference type="EMBL" id="AOIU01000035">
    <property type="protein sequence ID" value="ELZ22774.1"/>
    <property type="molecule type" value="Genomic_DNA"/>
</dbReference>
<protein>
    <submittedName>
        <fullName evidence="2">Uncharacterized protein</fullName>
    </submittedName>
</protein>
<feature type="region of interest" description="Disordered" evidence="1">
    <location>
        <begin position="1"/>
        <end position="23"/>
    </location>
</feature>
<keyword evidence="3" id="KW-1185">Reference proteome</keyword>
<reference evidence="2 3" key="1">
    <citation type="journal article" date="2014" name="PLoS Genet.">
        <title>Phylogenetically driven sequencing of extremely halophilic archaea reveals strategies for static and dynamic osmo-response.</title>
        <authorList>
            <person name="Becker E.A."/>
            <person name="Seitzer P.M."/>
            <person name="Tritt A."/>
            <person name="Larsen D."/>
            <person name="Krusor M."/>
            <person name="Yao A.I."/>
            <person name="Wu D."/>
            <person name="Madern D."/>
            <person name="Eisen J.A."/>
            <person name="Darling A.E."/>
            <person name="Facciotti M.T."/>
        </authorList>
    </citation>
    <scope>NUCLEOTIDE SEQUENCE [LARGE SCALE GENOMIC DNA]</scope>
    <source>
        <strain evidence="2 3">2-9-1</strain>
    </source>
</reference>
<comment type="caution">
    <text evidence="2">The sequence shown here is derived from an EMBL/GenBank/DDBJ whole genome shotgun (WGS) entry which is preliminary data.</text>
</comment>
<evidence type="ECO:0000256" key="1">
    <source>
        <dbReference type="SAM" id="MobiDB-lite"/>
    </source>
</evidence>
<sequence>MVSRGPPAAGRSRGGGGARGGRGQAHALEGVVASLVLLSAVVFALQMTAVTPLSASTSSQHLENQQRESARGILGAAAANGSLEPAVLYWSGTAERFHGASDQGYYTSGAPETAFGRMLGRSFDRGGVAYNVRLSFADGSGGQEEIAMVYQGEPSDNAVSATRTVVLLDDAQLLDAGGEPRGETVRESSRFYAPDADSGSVYNVIRVEVVVWRI</sequence>
<feature type="compositionally biased region" description="Low complexity" evidence="1">
    <location>
        <begin position="1"/>
        <end position="11"/>
    </location>
</feature>
<feature type="compositionally biased region" description="Gly residues" evidence="1">
    <location>
        <begin position="12"/>
        <end position="23"/>
    </location>
</feature>
<dbReference type="PATRIC" id="fig|797114.5.peg.3417"/>
<accession>M0CLL2</accession>
<proteinExistence type="predicted"/>
<evidence type="ECO:0000313" key="2">
    <source>
        <dbReference type="EMBL" id="ELZ22774.1"/>
    </source>
</evidence>